<feature type="domain" description="Multidrug resistance protein MdtA-like alpha-helical hairpin" evidence="4">
    <location>
        <begin position="119"/>
        <end position="188"/>
    </location>
</feature>
<dbReference type="EMBL" id="FMXM01000010">
    <property type="protein sequence ID" value="SDA83013.1"/>
    <property type="molecule type" value="Genomic_DNA"/>
</dbReference>
<sequence>MSRNATSSVSPPSVKVSSLLSFPAASAIFACTAAMLLTGCQKQEAAAKKLPVMVRTETVAIANFAPRTSLTGVIAARTLNNLSFRVGGRVAERLVDVGQHVDQGTVLARIDPQEQESDLRSAQADLDAAQAQLTQSAAAFERQKTLLAQGFTTRRDYDAADQALKVAQGSVDAAQSAFANAQQNLSFTELKAGAAGVITARQVEAGQVVQAAQTVFTVAEDGDRDAVFNVQETLVARSPAAPAVTITLLSDPQVKATGKVREISPVVDPASGSIRVKVSIPDTPAGMPLGAAVIGSVSAKPTKAVLLPWQALTSSAGNPAVWVVDPATKAVTTTPVEVLAFESGTVVIAKGLDEGQSIVTSGGQLLSPGQTVEISGAGQ</sequence>
<proteinExistence type="inferred from homology"/>
<dbReference type="Gene3D" id="2.40.50.100">
    <property type="match status" value="1"/>
</dbReference>
<reference evidence="7 8" key="1">
    <citation type="submission" date="2016-10" db="EMBL/GenBank/DDBJ databases">
        <authorList>
            <person name="de Groot N.N."/>
        </authorList>
    </citation>
    <scope>NUCLEOTIDE SEQUENCE [LARGE SCALE GENOMIC DNA]</scope>
    <source>
        <strain evidence="7 8">CGMCC 1.12097</strain>
    </source>
</reference>
<dbReference type="InterPro" id="IPR058627">
    <property type="entry name" value="MdtA-like_C"/>
</dbReference>
<gene>
    <name evidence="7" type="ORF">SAMN02927914_03385</name>
</gene>
<evidence type="ECO:0000256" key="1">
    <source>
        <dbReference type="ARBA" id="ARBA00004196"/>
    </source>
</evidence>
<evidence type="ECO:0000256" key="2">
    <source>
        <dbReference type="ARBA" id="ARBA00009477"/>
    </source>
</evidence>
<evidence type="ECO:0000256" key="3">
    <source>
        <dbReference type="ARBA" id="ARBA00022448"/>
    </source>
</evidence>
<dbReference type="Pfam" id="PF25917">
    <property type="entry name" value="BSH_RND"/>
    <property type="match status" value="1"/>
</dbReference>
<dbReference type="Pfam" id="PF25876">
    <property type="entry name" value="HH_MFP_RND"/>
    <property type="match status" value="1"/>
</dbReference>
<dbReference type="Gene3D" id="2.40.30.170">
    <property type="match status" value="1"/>
</dbReference>
<name>A0A1G5YKG9_9HYPH</name>
<protein>
    <submittedName>
        <fullName evidence="7">RND family efflux transporter, MFP subunit</fullName>
    </submittedName>
</protein>
<dbReference type="PANTHER" id="PTHR30469:SF38">
    <property type="entry name" value="HLYD FAMILY SECRETION PROTEIN"/>
    <property type="match status" value="1"/>
</dbReference>
<dbReference type="OrthoDB" id="9813967at2"/>
<feature type="domain" description="Multidrug resistance protein MdtA-like C-terminal permuted SH3" evidence="6">
    <location>
        <begin position="304"/>
        <end position="364"/>
    </location>
</feature>
<organism evidence="7 8">
    <name type="scientific">Mesorhizobium qingshengii</name>
    <dbReference type="NCBI Taxonomy" id="1165689"/>
    <lineage>
        <taxon>Bacteria</taxon>
        <taxon>Pseudomonadati</taxon>
        <taxon>Pseudomonadota</taxon>
        <taxon>Alphaproteobacteria</taxon>
        <taxon>Hyphomicrobiales</taxon>
        <taxon>Phyllobacteriaceae</taxon>
        <taxon>Mesorhizobium</taxon>
    </lineage>
</organism>
<dbReference type="PROSITE" id="PS51257">
    <property type="entry name" value="PROKAR_LIPOPROTEIN"/>
    <property type="match status" value="1"/>
</dbReference>
<dbReference type="RefSeq" id="WP_091579520.1">
    <property type="nucleotide sequence ID" value="NZ_FMXM01000010.1"/>
</dbReference>
<comment type="subcellular location">
    <subcellularLocation>
        <location evidence="1">Cell envelope</location>
    </subcellularLocation>
</comment>
<dbReference type="Gene3D" id="2.40.420.20">
    <property type="match status" value="1"/>
</dbReference>
<dbReference type="InterPro" id="IPR058624">
    <property type="entry name" value="MdtA-like_HH"/>
</dbReference>
<evidence type="ECO:0000313" key="8">
    <source>
        <dbReference type="Proteomes" id="UP000198588"/>
    </source>
</evidence>
<evidence type="ECO:0000259" key="6">
    <source>
        <dbReference type="Pfam" id="PF25967"/>
    </source>
</evidence>
<dbReference type="Pfam" id="PF25967">
    <property type="entry name" value="RND-MFP_C"/>
    <property type="match status" value="1"/>
</dbReference>
<dbReference type="Proteomes" id="UP000198588">
    <property type="component" value="Unassembled WGS sequence"/>
</dbReference>
<dbReference type="NCBIfam" id="TIGR01730">
    <property type="entry name" value="RND_mfp"/>
    <property type="match status" value="1"/>
</dbReference>
<accession>A0A1G5YKG9</accession>
<evidence type="ECO:0000313" key="7">
    <source>
        <dbReference type="EMBL" id="SDA83013.1"/>
    </source>
</evidence>
<dbReference type="InterPro" id="IPR006143">
    <property type="entry name" value="RND_pump_MFP"/>
</dbReference>
<feature type="domain" description="Multidrug resistance protein MdtA-like barrel-sandwich hybrid" evidence="5">
    <location>
        <begin position="85"/>
        <end position="218"/>
    </location>
</feature>
<dbReference type="PANTHER" id="PTHR30469">
    <property type="entry name" value="MULTIDRUG RESISTANCE PROTEIN MDTA"/>
    <property type="match status" value="1"/>
</dbReference>
<dbReference type="Gene3D" id="1.10.287.470">
    <property type="entry name" value="Helix hairpin bin"/>
    <property type="match status" value="1"/>
</dbReference>
<dbReference type="GO" id="GO:0015562">
    <property type="term" value="F:efflux transmembrane transporter activity"/>
    <property type="evidence" value="ECO:0007669"/>
    <property type="project" value="TreeGrafter"/>
</dbReference>
<dbReference type="AlphaFoldDB" id="A0A1G5YKG9"/>
<evidence type="ECO:0000259" key="4">
    <source>
        <dbReference type="Pfam" id="PF25876"/>
    </source>
</evidence>
<dbReference type="SUPFAM" id="SSF111369">
    <property type="entry name" value="HlyD-like secretion proteins"/>
    <property type="match status" value="1"/>
</dbReference>
<keyword evidence="3" id="KW-0813">Transport</keyword>
<dbReference type="STRING" id="1165689.SAMN02927914_03385"/>
<dbReference type="InterPro" id="IPR058625">
    <property type="entry name" value="MdtA-like_BSH"/>
</dbReference>
<comment type="similarity">
    <text evidence="2">Belongs to the membrane fusion protein (MFP) (TC 8.A.1) family.</text>
</comment>
<evidence type="ECO:0000259" key="5">
    <source>
        <dbReference type="Pfam" id="PF25917"/>
    </source>
</evidence>
<dbReference type="GO" id="GO:1990281">
    <property type="term" value="C:efflux pump complex"/>
    <property type="evidence" value="ECO:0007669"/>
    <property type="project" value="TreeGrafter"/>
</dbReference>